<proteinExistence type="inferred from homology"/>
<keyword evidence="2" id="KW-0677">Repeat</keyword>
<dbReference type="PANTHER" id="PTHR47932:SF62">
    <property type="entry name" value="EXPRESSED PROTEIN"/>
    <property type="match status" value="1"/>
</dbReference>
<keyword evidence="5" id="KW-1185">Reference proteome</keyword>
<evidence type="ECO:0000313" key="5">
    <source>
        <dbReference type="Proteomes" id="UP000265520"/>
    </source>
</evidence>
<sequence>MHSQGITSTPDYNALLTVLVECRRYKTVISLVEQLESQSDETYAYPNIDTWKILITCHSYVGQMYLAFSLLFDKIINAGHLPSTSTLNDLFQGLSRKDEMQKAMLFYKYVILKGFQLDHISYRILISGFCDIGDTERAIQLLREAEQVPRHVDQG</sequence>
<dbReference type="EMBL" id="LXQA010134120">
    <property type="protein sequence ID" value="MCI23098.1"/>
    <property type="molecule type" value="Genomic_DNA"/>
</dbReference>
<organism evidence="4 5">
    <name type="scientific">Trifolium medium</name>
    <dbReference type="NCBI Taxonomy" id="97028"/>
    <lineage>
        <taxon>Eukaryota</taxon>
        <taxon>Viridiplantae</taxon>
        <taxon>Streptophyta</taxon>
        <taxon>Embryophyta</taxon>
        <taxon>Tracheophyta</taxon>
        <taxon>Spermatophyta</taxon>
        <taxon>Magnoliopsida</taxon>
        <taxon>eudicotyledons</taxon>
        <taxon>Gunneridae</taxon>
        <taxon>Pentapetalae</taxon>
        <taxon>rosids</taxon>
        <taxon>fabids</taxon>
        <taxon>Fabales</taxon>
        <taxon>Fabaceae</taxon>
        <taxon>Papilionoideae</taxon>
        <taxon>50 kb inversion clade</taxon>
        <taxon>NPAAA clade</taxon>
        <taxon>Hologalegina</taxon>
        <taxon>IRL clade</taxon>
        <taxon>Trifolieae</taxon>
        <taxon>Trifolium</taxon>
    </lineage>
</organism>
<dbReference type="PROSITE" id="PS51375">
    <property type="entry name" value="PPR"/>
    <property type="match status" value="1"/>
</dbReference>
<protein>
    <submittedName>
        <fullName evidence="4">Pentatricopeptide repeat-containing protein</fullName>
    </submittedName>
</protein>
<dbReference type="Proteomes" id="UP000265520">
    <property type="component" value="Unassembled WGS sequence"/>
</dbReference>
<reference evidence="4 5" key="1">
    <citation type="journal article" date="2018" name="Front. Plant Sci.">
        <title>Red Clover (Trifolium pratense) and Zigzag Clover (T. medium) - A Picture of Genomic Similarities and Differences.</title>
        <authorList>
            <person name="Dluhosova J."/>
            <person name="Istvanek J."/>
            <person name="Nedelnik J."/>
            <person name="Repkova J."/>
        </authorList>
    </citation>
    <scope>NUCLEOTIDE SEQUENCE [LARGE SCALE GENOMIC DNA]</scope>
    <source>
        <strain evidence="5">cv. 10/8</strain>
        <tissue evidence="4">Leaf</tissue>
    </source>
</reference>
<name>A0A392QFX9_9FABA</name>
<dbReference type="Pfam" id="PF12854">
    <property type="entry name" value="PPR_1"/>
    <property type="match status" value="1"/>
</dbReference>
<dbReference type="GO" id="GO:0003729">
    <property type="term" value="F:mRNA binding"/>
    <property type="evidence" value="ECO:0007669"/>
    <property type="project" value="TreeGrafter"/>
</dbReference>
<comment type="similarity">
    <text evidence="1">Belongs to the PPR family. P subfamily.</text>
</comment>
<accession>A0A392QFX9</accession>
<feature type="repeat" description="PPR" evidence="3">
    <location>
        <begin position="118"/>
        <end position="148"/>
    </location>
</feature>
<dbReference type="InterPro" id="IPR011990">
    <property type="entry name" value="TPR-like_helical_dom_sf"/>
</dbReference>
<dbReference type="Gene3D" id="1.25.40.10">
    <property type="entry name" value="Tetratricopeptide repeat domain"/>
    <property type="match status" value="1"/>
</dbReference>
<comment type="caution">
    <text evidence="4">The sequence shown here is derived from an EMBL/GenBank/DDBJ whole genome shotgun (WGS) entry which is preliminary data.</text>
</comment>
<evidence type="ECO:0000256" key="2">
    <source>
        <dbReference type="ARBA" id="ARBA00022737"/>
    </source>
</evidence>
<dbReference type="AlphaFoldDB" id="A0A392QFX9"/>
<dbReference type="PANTHER" id="PTHR47932">
    <property type="entry name" value="ATPASE EXPRESSION PROTEIN 3"/>
    <property type="match status" value="1"/>
</dbReference>
<dbReference type="NCBIfam" id="TIGR00756">
    <property type="entry name" value="PPR"/>
    <property type="match status" value="1"/>
</dbReference>
<evidence type="ECO:0000256" key="1">
    <source>
        <dbReference type="ARBA" id="ARBA00007626"/>
    </source>
</evidence>
<feature type="non-terminal residue" evidence="4">
    <location>
        <position position="155"/>
    </location>
</feature>
<dbReference type="InterPro" id="IPR002885">
    <property type="entry name" value="PPR_rpt"/>
</dbReference>
<evidence type="ECO:0000256" key="3">
    <source>
        <dbReference type="PROSITE-ProRule" id="PRU00708"/>
    </source>
</evidence>
<evidence type="ECO:0000313" key="4">
    <source>
        <dbReference type="EMBL" id="MCI23098.1"/>
    </source>
</evidence>